<dbReference type="SUPFAM" id="SSF53300">
    <property type="entry name" value="vWA-like"/>
    <property type="match status" value="1"/>
</dbReference>
<dbReference type="AlphaFoldDB" id="A0A9N9AUP6"/>
<accession>A0A9N9AUP6</accession>
<dbReference type="CDD" id="cd00198">
    <property type="entry name" value="vWFA"/>
    <property type="match status" value="1"/>
</dbReference>
<dbReference type="SMART" id="SM00327">
    <property type="entry name" value="VWA"/>
    <property type="match status" value="1"/>
</dbReference>
<name>A0A9N9AUP6_9GLOM</name>
<proteinExistence type="predicted"/>
<dbReference type="EMBL" id="CAJVPL010000995">
    <property type="protein sequence ID" value="CAG8545720.1"/>
    <property type="molecule type" value="Genomic_DNA"/>
</dbReference>
<dbReference type="InterPro" id="IPR036465">
    <property type="entry name" value="vWFA_dom_sf"/>
</dbReference>
<evidence type="ECO:0000259" key="1">
    <source>
        <dbReference type="PROSITE" id="PS50234"/>
    </source>
</evidence>
<feature type="domain" description="VWFA" evidence="1">
    <location>
        <begin position="390"/>
        <end position="615"/>
    </location>
</feature>
<comment type="caution">
    <text evidence="2">The sequence shown here is derived from an EMBL/GenBank/DDBJ whole genome shotgun (WGS) entry which is preliminary data.</text>
</comment>
<dbReference type="Proteomes" id="UP000789831">
    <property type="component" value="Unassembled WGS sequence"/>
</dbReference>
<dbReference type="OrthoDB" id="2343366at2759"/>
<protein>
    <submittedName>
        <fullName evidence="2">4298_t:CDS:1</fullName>
    </submittedName>
</protein>
<dbReference type="PROSITE" id="PS50234">
    <property type="entry name" value="VWFA"/>
    <property type="match status" value="1"/>
</dbReference>
<evidence type="ECO:0000313" key="2">
    <source>
        <dbReference type="EMBL" id="CAG8545720.1"/>
    </source>
</evidence>
<sequence>MTGNEVHLCESTRHYCGAPCSLRADTQKGNYECRNSCLIPCEESHEVHKCENEVCPIECPIAICRRRCESREHFHALEENVDHFCGEEHQCPNECEELGICKIVTEPTAIVKEEAEYVNKFGSFMFTKYSQTFQRLPCCIKIPPNEFKHEGKHVHEVKKIHECDETCPDDLGAHVIEENKNFHYCDVKCPNCAYYCTLPYDHGREHNSEHDTVHGNMLLTTFTCEEEEFEFEGHRLTIGDRGDFVLCHKLCESIGHHRHIDYCKDPAVCGSLTSGKKEGILEHITANISPNPSLKKDYISHRVFWERTKFQDPYSRDDRESFKKCDHECIDEKHQKPIDGKDPAKSFCTQELFHAGLNPSSNPPGNVGYISTDGHHFSCENPATNIGDFHIVFVVDRSGSMSSGDCRPRCSNSQTTRLLHNHNNRLGAVYEAVYTFIETRKNSRKATRVGLSAVDRDITSLILFDYVATVVFENQSLSNTEELLNKMMSFNPTGDNYYHEGIKKAAEIIEKYYDPQKTNVIIFLSDGEYHPPESELRSLCQREANKGTPLYLYTIMFTGSYGSHAHWGQSLQKMADIATEYLPRSNNKDALKCQYVYAMNEIKLTEHFTQVAESLRKHQPMLMRK</sequence>
<dbReference type="Pfam" id="PF13519">
    <property type="entry name" value="VWA_2"/>
    <property type="match status" value="1"/>
</dbReference>
<dbReference type="Gene3D" id="3.40.50.410">
    <property type="entry name" value="von Willebrand factor, type A domain"/>
    <property type="match status" value="1"/>
</dbReference>
<reference evidence="2" key="1">
    <citation type="submission" date="2021-06" db="EMBL/GenBank/DDBJ databases">
        <authorList>
            <person name="Kallberg Y."/>
            <person name="Tangrot J."/>
            <person name="Rosling A."/>
        </authorList>
    </citation>
    <scope>NUCLEOTIDE SEQUENCE</scope>
    <source>
        <strain evidence="2">MT106</strain>
    </source>
</reference>
<keyword evidence="3" id="KW-1185">Reference proteome</keyword>
<gene>
    <name evidence="2" type="ORF">AGERDE_LOCUS6410</name>
</gene>
<evidence type="ECO:0000313" key="3">
    <source>
        <dbReference type="Proteomes" id="UP000789831"/>
    </source>
</evidence>
<dbReference type="InterPro" id="IPR002035">
    <property type="entry name" value="VWF_A"/>
</dbReference>
<organism evidence="2 3">
    <name type="scientific">Ambispora gerdemannii</name>
    <dbReference type="NCBI Taxonomy" id="144530"/>
    <lineage>
        <taxon>Eukaryota</taxon>
        <taxon>Fungi</taxon>
        <taxon>Fungi incertae sedis</taxon>
        <taxon>Mucoromycota</taxon>
        <taxon>Glomeromycotina</taxon>
        <taxon>Glomeromycetes</taxon>
        <taxon>Archaeosporales</taxon>
        <taxon>Ambisporaceae</taxon>
        <taxon>Ambispora</taxon>
    </lineage>
</organism>